<evidence type="ECO:0000313" key="3">
    <source>
        <dbReference type="EMBL" id="SBV35457.1"/>
    </source>
</evidence>
<evidence type="ECO:0000256" key="2">
    <source>
        <dbReference type="SAM" id="SignalP"/>
    </source>
</evidence>
<sequence length="308" mass="33521">MKPISPRHIAGIPALLLSLGACASSPGMGTPADHETTAAPRPLPVPIAAGTPPLPGVTSLGMSMPETRIALKGLPKDIEDLVLSLPPADFRATPDIWQYTVRQAIGGMMLIPRITGRPDRRISMVSSGDSALWIRTFESENPAITGYLIQVRFGCKLVKDSPIQLPEGSVQDICLGYPNARIGSGLRAYRKVAGQTIEDVTAQLTPPEQVLGEETMERYRQLGADGPFLDDSWLDRVPVARWIVESDPENPLPEDAHTYDGGYLAHANFLLWNSDHFETRATVPASLWPCPPNRPSSCIDDDRFVTKP</sequence>
<dbReference type="EMBL" id="FLTS01000001">
    <property type="protein sequence ID" value="SBV35457.1"/>
    <property type="molecule type" value="Genomic_DNA"/>
</dbReference>
<feature type="chain" id="PRO_5012396162" description="Secreted protein" evidence="2">
    <location>
        <begin position="24"/>
        <end position="308"/>
    </location>
</feature>
<evidence type="ECO:0008006" key="4">
    <source>
        <dbReference type="Google" id="ProtNLM"/>
    </source>
</evidence>
<protein>
    <recommendedName>
        <fullName evidence="4">Secreted protein</fullName>
    </recommendedName>
</protein>
<proteinExistence type="predicted"/>
<reference evidence="3" key="1">
    <citation type="submission" date="2016-03" db="EMBL/GenBank/DDBJ databases">
        <authorList>
            <person name="Ploux O."/>
        </authorList>
    </citation>
    <scope>NUCLEOTIDE SEQUENCE</scope>
    <source>
        <strain evidence="3">UC10</strain>
    </source>
</reference>
<gene>
    <name evidence="3" type="ORF">STPYR_10387</name>
</gene>
<name>A0A1Y5Q6S4_9GAMM</name>
<keyword evidence="2" id="KW-0732">Signal</keyword>
<dbReference type="AlphaFoldDB" id="A0A1Y5Q6S4"/>
<feature type="region of interest" description="Disordered" evidence="1">
    <location>
        <begin position="26"/>
        <end position="50"/>
    </location>
</feature>
<organism evidence="3">
    <name type="scientific">uncultured Stenotrophomonas sp</name>
    <dbReference type="NCBI Taxonomy" id="165438"/>
    <lineage>
        <taxon>Bacteria</taxon>
        <taxon>Pseudomonadati</taxon>
        <taxon>Pseudomonadota</taxon>
        <taxon>Gammaproteobacteria</taxon>
        <taxon>Lysobacterales</taxon>
        <taxon>Lysobacteraceae</taxon>
        <taxon>Stenotrophomonas</taxon>
        <taxon>environmental samples</taxon>
    </lineage>
</organism>
<dbReference type="PROSITE" id="PS51257">
    <property type="entry name" value="PROKAR_LIPOPROTEIN"/>
    <property type="match status" value="1"/>
</dbReference>
<feature type="signal peptide" evidence="2">
    <location>
        <begin position="1"/>
        <end position="23"/>
    </location>
</feature>
<evidence type="ECO:0000256" key="1">
    <source>
        <dbReference type="SAM" id="MobiDB-lite"/>
    </source>
</evidence>
<accession>A0A1Y5Q6S4</accession>